<protein>
    <recommendedName>
        <fullName evidence="5">Bifunctional inhibitor/plant lipid transfer protein/seed storage helical domain-containing protein</fullName>
    </recommendedName>
</protein>
<accession>A0A0D9V4D4</accession>
<sequence>MKPNVLIALVLVAAVTFPGTMCRASRTAQSAKCDPLALHPCAPAILWREAPSAECCAQLRAQKRCLCRYAKNPDLRKYILSQTIKNVAAVCGVPAPRC</sequence>
<name>A0A0D9V4D4_9ORYZ</name>
<dbReference type="InterPro" id="IPR033872">
    <property type="entry name" value="nsLTP2"/>
</dbReference>
<evidence type="ECO:0000313" key="7">
    <source>
        <dbReference type="Proteomes" id="UP000032180"/>
    </source>
</evidence>
<keyword evidence="7" id="KW-1185">Reference proteome</keyword>
<dbReference type="PANTHER" id="PTHR33214:SF3">
    <property type="entry name" value="OS01G0691100 PROTEIN"/>
    <property type="match status" value="1"/>
</dbReference>
<dbReference type="Gramene" id="LPERR01G23300.1">
    <property type="protein sequence ID" value="LPERR01G23300.1"/>
    <property type="gene ID" value="LPERR01G23300"/>
</dbReference>
<reference evidence="6" key="3">
    <citation type="submission" date="2015-04" db="UniProtKB">
        <authorList>
            <consortium name="EnsemblPlants"/>
        </authorList>
    </citation>
    <scope>IDENTIFICATION</scope>
</reference>
<dbReference type="CDD" id="cd01959">
    <property type="entry name" value="nsLTP2"/>
    <property type="match status" value="1"/>
</dbReference>
<dbReference type="GO" id="GO:0008289">
    <property type="term" value="F:lipid binding"/>
    <property type="evidence" value="ECO:0007669"/>
    <property type="project" value="UniProtKB-KW"/>
</dbReference>
<dbReference type="InterPro" id="IPR036312">
    <property type="entry name" value="Bifun_inhib/LTP/seed_sf"/>
</dbReference>
<keyword evidence="3" id="KW-0446">Lipid-binding</keyword>
<reference evidence="7" key="2">
    <citation type="submission" date="2013-12" db="EMBL/GenBank/DDBJ databases">
        <authorList>
            <person name="Yu Y."/>
            <person name="Lee S."/>
            <person name="de Baynast K."/>
            <person name="Wissotski M."/>
            <person name="Liu L."/>
            <person name="Talag J."/>
            <person name="Goicoechea J."/>
            <person name="Angelova A."/>
            <person name="Jetty R."/>
            <person name="Kudrna D."/>
            <person name="Golser W."/>
            <person name="Rivera L."/>
            <person name="Zhang J."/>
            <person name="Wing R."/>
        </authorList>
    </citation>
    <scope>NUCLEOTIDE SEQUENCE</scope>
</reference>
<dbReference type="EnsemblPlants" id="LPERR01G23300.1">
    <property type="protein sequence ID" value="LPERR01G23300.1"/>
    <property type="gene ID" value="LPERR01G23300"/>
</dbReference>
<dbReference type="PANTHER" id="PTHR33214">
    <property type="entry name" value="BIFUNCTIONAL INHIBITOR/LIPID-TRANSFER PROTEIN/SEED STORAGE 2S ALBUMIN SUPERFAMILY PROTEIN"/>
    <property type="match status" value="1"/>
</dbReference>
<dbReference type="eggNOG" id="ENOG502R791">
    <property type="taxonomic scope" value="Eukaryota"/>
</dbReference>
<dbReference type="HOGENOM" id="CLU_158223_2_1_1"/>
<feature type="signal peptide" evidence="4">
    <location>
        <begin position="1"/>
        <end position="22"/>
    </location>
</feature>
<evidence type="ECO:0000256" key="2">
    <source>
        <dbReference type="ARBA" id="ARBA00022448"/>
    </source>
</evidence>
<keyword evidence="2" id="KW-0813">Transport</keyword>
<dbReference type="AlphaFoldDB" id="A0A0D9V4D4"/>
<comment type="similarity">
    <text evidence="1">Belongs to the plant LTP family. B11E subfamily.</text>
</comment>
<proteinExistence type="inferred from homology"/>
<dbReference type="SMART" id="SM00499">
    <property type="entry name" value="AAI"/>
    <property type="match status" value="1"/>
</dbReference>
<keyword evidence="4" id="KW-0732">Signal</keyword>
<evidence type="ECO:0000259" key="5">
    <source>
        <dbReference type="SMART" id="SM00499"/>
    </source>
</evidence>
<feature type="chain" id="PRO_5002347203" description="Bifunctional inhibitor/plant lipid transfer protein/seed storage helical domain-containing protein" evidence="4">
    <location>
        <begin position="23"/>
        <end position="98"/>
    </location>
</feature>
<dbReference type="Gene3D" id="1.10.110.10">
    <property type="entry name" value="Plant lipid-transfer and hydrophobic proteins"/>
    <property type="match status" value="1"/>
</dbReference>
<organism evidence="6 7">
    <name type="scientific">Leersia perrieri</name>
    <dbReference type="NCBI Taxonomy" id="77586"/>
    <lineage>
        <taxon>Eukaryota</taxon>
        <taxon>Viridiplantae</taxon>
        <taxon>Streptophyta</taxon>
        <taxon>Embryophyta</taxon>
        <taxon>Tracheophyta</taxon>
        <taxon>Spermatophyta</taxon>
        <taxon>Magnoliopsida</taxon>
        <taxon>Liliopsida</taxon>
        <taxon>Poales</taxon>
        <taxon>Poaceae</taxon>
        <taxon>BOP clade</taxon>
        <taxon>Oryzoideae</taxon>
        <taxon>Oryzeae</taxon>
        <taxon>Oryzinae</taxon>
        <taxon>Leersia</taxon>
    </lineage>
</organism>
<feature type="domain" description="Bifunctional inhibitor/plant lipid transfer protein/seed storage helical" evidence="5">
    <location>
        <begin position="33"/>
        <end position="98"/>
    </location>
</feature>
<evidence type="ECO:0000313" key="6">
    <source>
        <dbReference type="EnsemblPlants" id="LPERR01G23300.1"/>
    </source>
</evidence>
<dbReference type="Proteomes" id="UP000032180">
    <property type="component" value="Chromosome 1"/>
</dbReference>
<dbReference type="Pfam" id="PF00234">
    <property type="entry name" value="Tryp_alpha_amyl"/>
    <property type="match status" value="1"/>
</dbReference>
<reference evidence="6 7" key="1">
    <citation type="submission" date="2012-08" db="EMBL/GenBank/DDBJ databases">
        <title>Oryza genome evolution.</title>
        <authorList>
            <person name="Wing R.A."/>
        </authorList>
    </citation>
    <scope>NUCLEOTIDE SEQUENCE</scope>
</reference>
<dbReference type="InterPro" id="IPR016140">
    <property type="entry name" value="Bifunc_inhib/LTP/seed_store"/>
</dbReference>
<dbReference type="STRING" id="77586.A0A0D9V4D4"/>
<dbReference type="GO" id="GO:0006869">
    <property type="term" value="P:lipid transport"/>
    <property type="evidence" value="ECO:0007669"/>
    <property type="project" value="InterPro"/>
</dbReference>
<evidence type="ECO:0000256" key="1">
    <source>
        <dbReference type="ARBA" id="ARBA00009707"/>
    </source>
</evidence>
<evidence type="ECO:0000256" key="3">
    <source>
        <dbReference type="ARBA" id="ARBA00023121"/>
    </source>
</evidence>
<evidence type="ECO:0000256" key="4">
    <source>
        <dbReference type="SAM" id="SignalP"/>
    </source>
</evidence>
<dbReference type="SUPFAM" id="SSF47699">
    <property type="entry name" value="Bifunctional inhibitor/lipid-transfer protein/seed storage 2S albumin"/>
    <property type="match status" value="1"/>
</dbReference>